<keyword evidence="3" id="KW-1185">Reference proteome</keyword>
<evidence type="ECO:0000313" key="2">
    <source>
        <dbReference type="EMBL" id="ODR98922.1"/>
    </source>
</evidence>
<reference evidence="2 3" key="1">
    <citation type="journal article" date="2016" name="Environ. Microbiol.">
        <title>New Methyloceanibacter diversity from North Sea sediments includes methanotroph containing solely the soluble methane monooxygenase.</title>
        <authorList>
            <person name="Vekeman B."/>
            <person name="Kerckhof F.M."/>
            <person name="Cremers G."/>
            <person name="de Vos P."/>
            <person name="Vandamme P."/>
            <person name="Boon N."/>
            <person name="Op den Camp H.J."/>
            <person name="Heylen K."/>
        </authorList>
    </citation>
    <scope>NUCLEOTIDE SEQUENCE [LARGE SCALE GENOMIC DNA]</scope>
    <source>
        <strain evidence="2 3">R-67174</strain>
    </source>
</reference>
<dbReference type="Proteomes" id="UP000094501">
    <property type="component" value="Unassembled WGS sequence"/>
</dbReference>
<dbReference type="EMBL" id="LPWG01000012">
    <property type="protein sequence ID" value="ODR98922.1"/>
    <property type="molecule type" value="Genomic_DNA"/>
</dbReference>
<name>A0A1E3VZG8_9HYPH</name>
<organism evidence="2 3">
    <name type="scientific">Methyloceanibacter methanicus</name>
    <dbReference type="NCBI Taxonomy" id="1774968"/>
    <lineage>
        <taxon>Bacteria</taxon>
        <taxon>Pseudomonadati</taxon>
        <taxon>Pseudomonadota</taxon>
        <taxon>Alphaproteobacteria</taxon>
        <taxon>Hyphomicrobiales</taxon>
        <taxon>Hyphomicrobiaceae</taxon>
        <taxon>Methyloceanibacter</taxon>
    </lineage>
</organism>
<evidence type="ECO:0000313" key="3">
    <source>
        <dbReference type="Proteomes" id="UP000094501"/>
    </source>
</evidence>
<dbReference type="Pfam" id="PF10109">
    <property type="entry name" value="Phage_TAC_7"/>
    <property type="match status" value="1"/>
</dbReference>
<sequence length="113" mass="12074">MSTANHPQDPKAAKAPSGPRVVKLSRPLELHGGPIMEIKLREPTFSDYLEHGDLYVGSQTADGSLSFKVDRLALMNWAVALSDISALDLGELGMKDVTTLTKVISELVGGEGN</sequence>
<evidence type="ECO:0000256" key="1">
    <source>
        <dbReference type="SAM" id="MobiDB-lite"/>
    </source>
</evidence>
<protein>
    <recommendedName>
        <fullName evidence="4">Phage tail protein</fullName>
    </recommendedName>
</protein>
<evidence type="ECO:0008006" key="4">
    <source>
        <dbReference type="Google" id="ProtNLM"/>
    </source>
</evidence>
<dbReference type="STRING" id="1774968.AUC68_07055"/>
<proteinExistence type="predicted"/>
<feature type="region of interest" description="Disordered" evidence="1">
    <location>
        <begin position="1"/>
        <end position="20"/>
    </location>
</feature>
<accession>A0A1E3VZG8</accession>
<gene>
    <name evidence="2" type="ORF">AUC68_07055</name>
</gene>
<dbReference type="InterPro" id="IPR019289">
    <property type="entry name" value="Phage_tail_E/E"/>
</dbReference>
<dbReference type="AlphaFoldDB" id="A0A1E3VZG8"/>
<comment type="caution">
    <text evidence="2">The sequence shown here is derived from an EMBL/GenBank/DDBJ whole genome shotgun (WGS) entry which is preliminary data.</text>
</comment>